<name>A0A816S6L8_9BILA</name>
<dbReference type="Gene3D" id="3.40.50.410">
    <property type="entry name" value="von Willebrand factor, type A domain"/>
    <property type="match status" value="1"/>
</dbReference>
<comment type="caution">
    <text evidence="1">The sequence shown here is derived from an EMBL/GenBank/DDBJ whole genome shotgun (WGS) entry which is preliminary data.</text>
</comment>
<dbReference type="SUPFAM" id="SSF53300">
    <property type="entry name" value="vWA-like"/>
    <property type="match status" value="1"/>
</dbReference>
<reference evidence="1" key="1">
    <citation type="submission" date="2021-02" db="EMBL/GenBank/DDBJ databases">
        <authorList>
            <person name="Nowell W R."/>
        </authorList>
    </citation>
    <scope>NUCLEOTIDE SEQUENCE</scope>
</reference>
<proteinExistence type="predicted"/>
<dbReference type="PANTHER" id="PTHR34706">
    <property type="entry name" value="SLR1338 PROTEIN"/>
    <property type="match status" value="1"/>
</dbReference>
<dbReference type="AlphaFoldDB" id="A0A816S6L8"/>
<dbReference type="InterPro" id="IPR036465">
    <property type="entry name" value="vWFA_dom_sf"/>
</dbReference>
<sequence>MIESGEILNNSLAATHRIQPGVHRMNALKFCERGDTLNALTSYQKALECSHQEKSPSDPMKTKMANLTEMLTNSQVRYSHESDAANSVDALSITYCEDTATTKSPIQPESAQTRVCCHSCSSHSRSFPYEPTTRIDDRLREITLKYEIRQELGEHLRGLEDYEIIVVCDDSGSMKTTVDGTNRTRWDELCEIVKIILEIGVVFDSSGVDLFFLNRRSFSNVKDPEQVNQIFSNQPRGYTPLVSALQNIFQLPATRRGYDKKVLIFIGTDGAPTADNGNF</sequence>
<dbReference type="EMBL" id="CAJNRE010009161">
    <property type="protein sequence ID" value="CAF2080035.1"/>
    <property type="molecule type" value="Genomic_DNA"/>
</dbReference>
<gene>
    <name evidence="1" type="ORF">MBJ925_LOCUS18364</name>
</gene>
<evidence type="ECO:0008006" key="3">
    <source>
        <dbReference type="Google" id="ProtNLM"/>
    </source>
</evidence>
<evidence type="ECO:0000313" key="2">
    <source>
        <dbReference type="Proteomes" id="UP000663824"/>
    </source>
</evidence>
<accession>A0A816S6L8</accession>
<dbReference type="Proteomes" id="UP000663824">
    <property type="component" value="Unassembled WGS sequence"/>
</dbReference>
<organism evidence="1 2">
    <name type="scientific">Rotaria magnacalcarata</name>
    <dbReference type="NCBI Taxonomy" id="392030"/>
    <lineage>
        <taxon>Eukaryota</taxon>
        <taxon>Metazoa</taxon>
        <taxon>Spiralia</taxon>
        <taxon>Gnathifera</taxon>
        <taxon>Rotifera</taxon>
        <taxon>Eurotatoria</taxon>
        <taxon>Bdelloidea</taxon>
        <taxon>Philodinida</taxon>
        <taxon>Philodinidae</taxon>
        <taxon>Rotaria</taxon>
    </lineage>
</organism>
<evidence type="ECO:0000313" key="1">
    <source>
        <dbReference type="EMBL" id="CAF2080035.1"/>
    </source>
</evidence>
<dbReference type="PANTHER" id="PTHR34706:SF1">
    <property type="entry name" value="VWFA DOMAIN-CONTAINING PROTEIN"/>
    <property type="match status" value="1"/>
</dbReference>
<protein>
    <recommendedName>
        <fullName evidence="3">VWFA domain-containing protein</fullName>
    </recommendedName>
</protein>